<feature type="compositionally biased region" description="Basic and acidic residues" evidence="1">
    <location>
        <begin position="528"/>
        <end position="542"/>
    </location>
</feature>
<feature type="domain" description="AsmA" evidence="3">
    <location>
        <begin position="1"/>
        <end position="658"/>
    </location>
</feature>
<dbReference type="STRING" id="28189.CCYN74_500011"/>
<dbReference type="Pfam" id="PF05170">
    <property type="entry name" value="AsmA"/>
    <property type="match status" value="1"/>
</dbReference>
<keyword evidence="2" id="KW-1133">Transmembrane helix</keyword>
<keyword evidence="2" id="KW-0472">Membrane</keyword>
<accession>A0A0B7HE07</accession>
<dbReference type="PANTHER" id="PTHR30441:SF8">
    <property type="entry name" value="DUF748 DOMAIN-CONTAINING PROTEIN"/>
    <property type="match status" value="1"/>
</dbReference>
<protein>
    <recommendedName>
        <fullName evidence="3">AsmA domain-containing protein</fullName>
    </recommendedName>
</protein>
<feature type="region of interest" description="Disordered" evidence="1">
    <location>
        <begin position="522"/>
        <end position="543"/>
    </location>
</feature>
<sequence length="896" mass="99076">MKTAKKIFKIGSIILIVIILAMIAIPYLFKDTIKEKAIASVNKNINAVASLEDISVSLFRNFPRASIALTNFQIINREPFPGDTLFSAKEMNLKVSITDLISGNYNILGFDLKDASVFIHFNEEGKGNYDIAIPSEATTSKSNDPNSFNLKIESYSVENMNFTFKNDDGNMLLTLDEINHKGKGNFSNEILDLDTKTTANISFSMDKSNFMNKIPVSLDAILGIDLNQQKYTFKENKAVINRLDLVFDGFIQLLENGQRYDLTFNTPSSSFQNFLALIPEEYSKSIENVKTTGNFTVNGNIKGEFTKEKIPTFGIEMFSQNASLKYPNLPKTIQNINIDLKVNNDTGILDDTKINLNKFTMTIDKDHFSARANVVNLIKNPYVDTDLKGVINLANLSQAYPISLDKKLSGTLKMDISAQLDMNSVEKQQYQNIKSQGNASLQQFVYDGEEFAKPFYINDAGLNFSPSHIELSNFSAKTGESDINLKGRFDNLYGFLFKKGILEGNFVMKSDKLAVNDFLQPSSTQKNTESESKTTENSKDTSPKATLKIPSFLDCTFSASANIVVYDNLQLKNVSGKLIVKDEKVSLENLSTDIFGGKIAISGNVSTKESIPDFDVKLLMNKLNVPEAFKNIDMLAKIAPIANVVQGFINTDINVSGKLNDDLTPNLNTISGDLLASLINSRVKAKESPLLSSLDSHFSGLNLSNLNLNDLKTSLQFENGRVKFKPFTLKYKDVAINVDGSHGFDQTMNYQLTFNVPPQMLGNEANSLLSKLTPENQKKINNIPVIASVEGTFKSPKVSTDMKQAVTNLVSQIAEGQINNLKAKGTDALKTLISSKTDSTTAGKTSKIVDGLINNKDSVITKAKEEVKEKAKEEVKKEAKKQINNFLKGLGGNKKE</sequence>
<proteinExistence type="predicted"/>
<name>A0A0B7HE07_9FLAO</name>
<evidence type="ECO:0000256" key="2">
    <source>
        <dbReference type="SAM" id="Phobius"/>
    </source>
</evidence>
<evidence type="ECO:0000256" key="1">
    <source>
        <dbReference type="SAM" id="MobiDB-lite"/>
    </source>
</evidence>
<evidence type="ECO:0000259" key="3">
    <source>
        <dbReference type="Pfam" id="PF05170"/>
    </source>
</evidence>
<dbReference type="EMBL" id="CDOD01000029">
    <property type="protein sequence ID" value="CEN36869.1"/>
    <property type="molecule type" value="Genomic_DNA"/>
</dbReference>
<organism evidence="4 5">
    <name type="scientific">Capnocytophaga cynodegmi</name>
    <dbReference type="NCBI Taxonomy" id="28189"/>
    <lineage>
        <taxon>Bacteria</taxon>
        <taxon>Pseudomonadati</taxon>
        <taxon>Bacteroidota</taxon>
        <taxon>Flavobacteriia</taxon>
        <taxon>Flavobacteriales</taxon>
        <taxon>Flavobacteriaceae</taxon>
        <taxon>Capnocytophaga</taxon>
    </lineage>
</organism>
<dbReference type="AlphaFoldDB" id="A0A0B7HE07"/>
<evidence type="ECO:0000313" key="5">
    <source>
        <dbReference type="Proteomes" id="UP000038055"/>
    </source>
</evidence>
<dbReference type="GO" id="GO:0090313">
    <property type="term" value="P:regulation of protein targeting to membrane"/>
    <property type="evidence" value="ECO:0007669"/>
    <property type="project" value="TreeGrafter"/>
</dbReference>
<keyword evidence="5" id="KW-1185">Reference proteome</keyword>
<gene>
    <name evidence="4" type="ORF">CCYN2B_350006</name>
</gene>
<dbReference type="Proteomes" id="UP000038055">
    <property type="component" value="Unassembled WGS sequence"/>
</dbReference>
<feature type="transmembrane region" description="Helical" evidence="2">
    <location>
        <begin position="7"/>
        <end position="29"/>
    </location>
</feature>
<evidence type="ECO:0000313" key="4">
    <source>
        <dbReference type="EMBL" id="CEN36869.1"/>
    </source>
</evidence>
<dbReference type="PANTHER" id="PTHR30441">
    <property type="entry name" value="DUF748 DOMAIN-CONTAINING PROTEIN"/>
    <property type="match status" value="1"/>
</dbReference>
<dbReference type="RefSeq" id="WP_041992780.1">
    <property type="nucleotide sequence ID" value="NZ_CDOD01000029.1"/>
</dbReference>
<keyword evidence="2" id="KW-0812">Transmembrane</keyword>
<dbReference type="InterPro" id="IPR007844">
    <property type="entry name" value="AsmA"/>
</dbReference>
<reference evidence="5" key="1">
    <citation type="submission" date="2015-01" db="EMBL/GenBank/DDBJ databases">
        <authorList>
            <person name="MANFREDI Pablo"/>
        </authorList>
    </citation>
    <scope>NUCLEOTIDE SEQUENCE [LARGE SCALE GENOMIC DNA]</scope>
    <source>
        <strain evidence="5">Ccyn2B</strain>
    </source>
</reference>
<dbReference type="InterPro" id="IPR052894">
    <property type="entry name" value="AsmA-related"/>
</dbReference>
<dbReference type="GO" id="GO:0005886">
    <property type="term" value="C:plasma membrane"/>
    <property type="evidence" value="ECO:0007669"/>
    <property type="project" value="TreeGrafter"/>
</dbReference>
<dbReference type="eggNOG" id="COG2982">
    <property type="taxonomic scope" value="Bacteria"/>
</dbReference>